<proteinExistence type="predicted"/>
<dbReference type="PANTHER" id="PTHR43316">
    <property type="entry name" value="HYDROLASE, HALOACID DELAHOGENASE-RELATED"/>
    <property type="match status" value="1"/>
</dbReference>
<dbReference type="InterPro" id="IPR006439">
    <property type="entry name" value="HAD-SF_hydro_IA"/>
</dbReference>
<dbReference type="Pfam" id="PF00702">
    <property type="entry name" value="Hydrolase"/>
    <property type="match status" value="1"/>
</dbReference>
<evidence type="ECO:0000256" key="1">
    <source>
        <dbReference type="ARBA" id="ARBA00022801"/>
    </source>
</evidence>
<dbReference type="InterPro" id="IPR051540">
    <property type="entry name" value="S-2-haloacid_dehalogenase"/>
</dbReference>
<organism evidence="2 3">
    <name type="scientific">Reticulibacter mediterranei</name>
    <dbReference type="NCBI Taxonomy" id="2778369"/>
    <lineage>
        <taxon>Bacteria</taxon>
        <taxon>Bacillati</taxon>
        <taxon>Chloroflexota</taxon>
        <taxon>Ktedonobacteria</taxon>
        <taxon>Ktedonobacterales</taxon>
        <taxon>Reticulibacteraceae</taxon>
        <taxon>Reticulibacter</taxon>
    </lineage>
</organism>
<dbReference type="Gene3D" id="3.40.50.1000">
    <property type="entry name" value="HAD superfamily/HAD-like"/>
    <property type="match status" value="1"/>
</dbReference>
<dbReference type="CDD" id="cd02588">
    <property type="entry name" value="HAD_L2-DEX"/>
    <property type="match status" value="1"/>
</dbReference>
<dbReference type="InterPro" id="IPR006328">
    <property type="entry name" value="2-HAD"/>
</dbReference>
<dbReference type="GO" id="GO:0019120">
    <property type="term" value="F:hydrolase activity, acting on acid halide bonds, in C-halide compounds"/>
    <property type="evidence" value="ECO:0007669"/>
    <property type="project" value="InterPro"/>
</dbReference>
<comment type="caution">
    <text evidence="2">The sequence shown here is derived from an EMBL/GenBank/DDBJ whole genome shotgun (WGS) entry which is preliminary data.</text>
</comment>
<reference evidence="2" key="1">
    <citation type="submission" date="2020-10" db="EMBL/GenBank/DDBJ databases">
        <title>Taxonomic study of unclassified bacteria belonging to the class Ktedonobacteria.</title>
        <authorList>
            <person name="Yabe S."/>
            <person name="Wang C.M."/>
            <person name="Zheng Y."/>
            <person name="Sakai Y."/>
            <person name="Cavaletti L."/>
            <person name="Monciardini P."/>
            <person name="Donadio S."/>
        </authorList>
    </citation>
    <scope>NUCLEOTIDE SEQUENCE</scope>
    <source>
        <strain evidence="2">ID150040</strain>
    </source>
</reference>
<dbReference type="SUPFAM" id="SSF56784">
    <property type="entry name" value="HAD-like"/>
    <property type="match status" value="1"/>
</dbReference>
<evidence type="ECO:0000313" key="3">
    <source>
        <dbReference type="Proteomes" id="UP000597444"/>
    </source>
</evidence>
<dbReference type="InterPro" id="IPR036412">
    <property type="entry name" value="HAD-like_sf"/>
</dbReference>
<keyword evidence="3" id="KW-1185">Reference proteome</keyword>
<keyword evidence="1" id="KW-0378">Hydrolase</keyword>
<dbReference type="Gene3D" id="1.10.150.750">
    <property type="match status" value="1"/>
</dbReference>
<dbReference type="SFLD" id="SFLDS00003">
    <property type="entry name" value="Haloacid_Dehalogenase"/>
    <property type="match status" value="1"/>
</dbReference>
<dbReference type="NCBIfam" id="TIGR01428">
    <property type="entry name" value="HAD_type_II"/>
    <property type="match status" value="1"/>
</dbReference>
<dbReference type="InterPro" id="IPR023214">
    <property type="entry name" value="HAD_sf"/>
</dbReference>
<protein>
    <submittedName>
        <fullName evidence="2">Haloacid dehalogenase</fullName>
    </submittedName>
</protein>
<dbReference type="Proteomes" id="UP000597444">
    <property type="component" value="Unassembled WGS sequence"/>
</dbReference>
<dbReference type="PANTHER" id="PTHR43316:SF9">
    <property type="entry name" value="ACID DEHALOGENASE, PUTATIVE (AFU_ORTHOLOGUE AFUA_6G14460)-RELATED"/>
    <property type="match status" value="1"/>
</dbReference>
<name>A0A8J3N765_9CHLR</name>
<dbReference type="AlphaFoldDB" id="A0A8J3N765"/>
<dbReference type="EMBL" id="BNJK01000002">
    <property type="protein sequence ID" value="GHO98288.1"/>
    <property type="molecule type" value="Genomic_DNA"/>
</dbReference>
<dbReference type="SFLD" id="SFLDG01129">
    <property type="entry name" value="C1.5:_HAD__Beta-PGM__Phosphata"/>
    <property type="match status" value="1"/>
</dbReference>
<dbReference type="RefSeq" id="WP_220209044.1">
    <property type="nucleotide sequence ID" value="NZ_BNJK01000002.1"/>
</dbReference>
<sequence>MQQSAGQRWATFDCYGTLIDWETGMRRALETIVPGNTSQLLAQYYEIEKQVEGEQPFRSYRNVLAEALRRSARSTGVMLASGAEHVLANTLPDWPVFPDVGRALSGLRAAGWKLAILSNVDRDLIAGTARHLPVVFDDIITAEDVRAYKPSLNHFRRFREKHQLADENWVHVARSYYHDIVPASQLGIRRVWINRSRETAPEQLATVELSNLLTLAPTLQQLCG</sequence>
<accession>A0A8J3N765</accession>
<dbReference type="NCBIfam" id="TIGR01493">
    <property type="entry name" value="HAD-SF-IA-v2"/>
    <property type="match status" value="1"/>
</dbReference>
<evidence type="ECO:0000313" key="2">
    <source>
        <dbReference type="EMBL" id="GHO98288.1"/>
    </source>
</evidence>
<gene>
    <name evidence="2" type="ORF">KSF_083360</name>
</gene>